<evidence type="ECO:0000256" key="2">
    <source>
        <dbReference type="ARBA" id="ARBA00022741"/>
    </source>
</evidence>
<dbReference type="InterPro" id="IPR053149">
    <property type="entry name" value="TPK"/>
</dbReference>
<dbReference type="Pfam" id="PF04263">
    <property type="entry name" value="TPK_catalytic"/>
    <property type="match status" value="1"/>
</dbReference>
<proteinExistence type="predicted"/>
<dbReference type="GO" id="GO:0016301">
    <property type="term" value="F:kinase activity"/>
    <property type="evidence" value="ECO:0007669"/>
    <property type="project" value="UniProtKB-KW"/>
</dbReference>
<evidence type="ECO:0000256" key="3">
    <source>
        <dbReference type="ARBA" id="ARBA00022777"/>
    </source>
</evidence>
<gene>
    <name evidence="7" type="ORF">EDD78_10790</name>
</gene>
<dbReference type="InterPro" id="IPR007373">
    <property type="entry name" value="Thiamin_PyroPKinase_B1-bd"/>
</dbReference>
<dbReference type="EMBL" id="SLUK01000007">
    <property type="protein sequence ID" value="TCL42989.1"/>
    <property type="molecule type" value="Genomic_DNA"/>
</dbReference>
<dbReference type="PANTHER" id="PTHR41299:SF1">
    <property type="entry name" value="THIAMINE PYROPHOSPHOKINASE"/>
    <property type="match status" value="1"/>
</dbReference>
<dbReference type="PANTHER" id="PTHR41299">
    <property type="entry name" value="THIAMINE PYROPHOSPHOKINASE"/>
    <property type="match status" value="1"/>
</dbReference>
<sequence length="209" mass="22509">MKRGLIVAAGEGVPPRLLQALADESDLVYAVDGGYRHCQAAGIAPDLLLGDMDSLGIPPEETGVPFERLPCEKDDTDALYAARRLLAQGVERITLACALGGRLDHMLGNLGVLCFLLEQGAAGRIVDSRCCAEAFAPGEHTLKKEGYNLFSLFPLEGACEGVCIQNAKYPLERYRLVMSFPIGVSNEFLLGDARVSFESGKLLAIRLKI</sequence>
<dbReference type="SMART" id="SM00983">
    <property type="entry name" value="TPK_B1_binding"/>
    <property type="match status" value="1"/>
</dbReference>
<keyword evidence="3" id="KW-0418">Kinase</keyword>
<dbReference type="SUPFAM" id="SSF63999">
    <property type="entry name" value="Thiamin pyrophosphokinase, catalytic domain"/>
    <property type="match status" value="1"/>
</dbReference>
<keyword evidence="8" id="KW-1185">Reference proteome</keyword>
<evidence type="ECO:0000313" key="8">
    <source>
        <dbReference type="Proteomes" id="UP000294682"/>
    </source>
</evidence>
<accession>A0A9X8UJ39</accession>
<dbReference type="InterPro" id="IPR007371">
    <property type="entry name" value="TPK_catalytic"/>
</dbReference>
<protein>
    <recommendedName>
        <fullName evidence="5">Thiamine diphosphokinase</fullName>
        <ecNumber evidence="5">2.7.6.2</ecNumber>
    </recommendedName>
</protein>
<dbReference type="EC" id="2.7.6.2" evidence="5"/>
<keyword evidence="1" id="KW-0808">Transferase</keyword>
<dbReference type="GO" id="GO:0009229">
    <property type="term" value="P:thiamine diphosphate biosynthetic process"/>
    <property type="evidence" value="ECO:0007669"/>
    <property type="project" value="InterPro"/>
</dbReference>
<feature type="domain" description="Thiamin pyrophosphokinase thiamin-binding" evidence="6">
    <location>
        <begin position="138"/>
        <end position="203"/>
    </location>
</feature>
<dbReference type="InterPro" id="IPR036759">
    <property type="entry name" value="TPK_catalytic_sf"/>
</dbReference>
<dbReference type="GO" id="GO:0006772">
    <property type="term" value="P:thiamine metabolic process"/>
    <property type="evidence" value="ECO:0007669"/>
    <property type="project" value="UniProtKB-UniRule"/>
</dbReference>
<evidence type="ECO:0000256" key="4">
    <source>
        <dbReference type="ARBA" id="ARBA00022840"/>
    </source>
</evidence>
<dbReference type="GO" id="GO:0005524">
    <property type="term" value="F:ATP binding"/>
    <property type="evidence" value="ECO:0007669"/>
    <property type="project" value="UniProtKB-KW"/>
</dbReference>
<dbReference type="AlphaFoldDB" id="A0A9X8UJ39"/>
<keyword evidence="2" id="KW-0547">Nucleotide-binding</keyword>
<dbReference type="NCBIfam" id="TIGR01378">
    <property type="entry name" value="thi_PPkinase"/>
    <property type="match status" value="1"/>
</dbReference>
<dbReference type="GO" id="GO:0004788">
    <property type="term" value="F:thiamine diphosphokinase activity"/>
    <property type="evidence" value="ECO:0007669"/>
    <property type="project" value="UniProtKB-UniRule"/>
</dbReference>
<comment type="caution">
    <text evidence="7">The sequence shown here is derived from an EMBL/GenBank/DDBJ whole genome shotgun (WGS) entry which is preliminary data.</text>
</comment>
<evidence type="ECO:0000313" key="7">
    <source>
        <dbReference type="EMBL" id="TCL42989.1"/>
    </source>
</evidence>
<dbReference type="RefSeq" id="WP_132084716.1">
    <property type="nucleotide sequence ID" value="NZ_SLUK01000007.1"/>
</dbReference>
<name>A0A9X8UJ39_9FIRM</name>
<evidence type="ECO:0000259" key="6">
    <source>
        <dbReference type="SMART" id="SM00983"/>
    </source>
</evidence>
<evidence type="ECO:0000256" key="5">
    <source>
        <dbReference type="NCBIfam" id="TIGR01378"/>
    </source>
</evidence>
<keyword evidence="4" id="KW-0067">ATP-binding</keyword>
<dbReference type="Proteomes" id="UP000294682">
    <property type="component" value="Unassembled WGS sequence"/>
</dbReference>
<dbReference type="InterPro" id="IPR006282">
    <property type="entry name" value="Thi_PPkinase"/>
</dbReference>
<dbReference type="CDD" id="cd07995">
    <property type="entry name" value="TPK"/>
    <property type="match status" value="1"/>
</dbReference>
<dbReference type="Pfam" id="PF04265">
    <property type="entry name" value="TPK_B1_binding"/>
    <property type="match status" value="1"/>
</dbReference>
<evidence type="ECO:0000256" key="1">
    <source>
        <dbReference type="ARBA" id="ARBA00022679"/>
    </source>
</evidence>
<dbReference type="Gene3D" id="3.40.50.10240">
    <property type="entry name" value="Thiamin pyrophosphokinase, catalytic domain"/>
    <property type="match status" value="1"/>
</dbReference>
<dbReference type="GO" id="GO:0030975">
    <property type="term" value="F:thiamine binding"/>
    <property type="evidence" value="ECO:0007669"/>
    <property type="project" value="InterPro"/>
</dbReference>
<reference evidence="7 8" key="1">
    <citation type="submission" date="2019-03" db="EMBL/GenBank/DDBJ databases">
        <title>Genomic Encyclopedia of Type Strains, Phase IV (KMG-IV): sequencing the most valuable type-strain genomes for metagenomic binning, comparative biology and taxonomic classification.</title>
        <authorList>
            <person name="Goeker M."/>
        </authorList>
    </citation>
    <scope>NUCLEOTIDE SEQUENCE [LARGE SCALE GENOMIC DNA]</scope>
    <source>
        <strain evidence="7 8">DSM 100433</strain>
    </source>
</reference>
<organism evidence="7 8">
    <name type="scientific">Harryflintia acetispora</name>
    <dbReference type="NCBI Taxonomy" id="1849041"/>
    <lineage>
        <taxon>Bacteria</taxon>
        <taxon>Bacillati</taxon>
        <taxon>Bacillota</taxon>
        <taxon>Clostridia</taxon>
        <taxon>Eubacteriales</taxon>
        <taxon>Oscillospiraceae</taxon>
        <taxon>Harryflintia</taxon>
    </lineage>
</organism>